<reference evidence="2" key="1">
    <citation type="journal article" date="2011" name="PLoS Biol.">
        <title>Gene gain and loss during evolution of obligate parasitism in the white rust pathogen of Arabidopsis thaliana.</title>
        <authorList>
            <person name="Kemen E."/>
            <person name="Gardiner A."/>
            <person name="Schultz-Larsen T."/>
            <person name="Kemen A.C."/>
            <person name="Balmuth A.L."/>
            <person name="Robert-Seilaniantz A."/>
            <person name="Bailey K."/>
            <person name="Holub E."/>
            <person name="Studholme D.J."/>
            <person name="Maclean D."/>
            <person name="Jones J.D."/>
        </authorList>
    </citation>
    <scope>NUCLEOTIDE SEQUENCE</scope>
</reference>
<reference evidence="2" key="2">
    <citation type="submission" date="2011-02" db="EMBL/GenBank/DDBJ databases">
        <authorList>
            <person name="MacLean D."/>
        </authorList>
    </citation>
    <scope>NUCLEOTIDE SEQUENCE</scope>
</reference>
<evidence type="ECO:0000256" key="1">
    <source>
        <dbReference type="SAM" id="SignalP"/>
    </source>
</evidence>
<dbReference type="AlphaFoldDB" id="F0X1L6"/>
<evidence type="ECO:0000313" key="2">
    <source>
        <dbReference type="EMBL" id="CCA27711.1"/>
    </source>
</evidence>
<name>F0X1L6_9STRA</name>
<dbReference type="HOGENOM" id="CLU_2532167_0_0_1"/>
<gene>
    <name evidence="2" type="primary">AlNc14C642G12327</name>
    <name evidence="2" type="ORF">ALNC14_138550</name>
</gene>
<dbReference type="EMBL" id="FR824644">
    <property type="protein sequence ID" value="CCA27711.1"/>
    <property type="molecule type" value="Genomic_DNA"/>
</dbReference>
<keyword evidence="1" id="KW-0732">Signal</keyword>
<sequence>MRTSTLILLLPCVAAAPGEGTPKLRPMPARYGTCSKIEGTRTFSCDLCPSVVFQDRNCRFNCMEEIWEQKWDTGETTFYKKIWC</sequence>
<feature type="signal peptide" evidence="1">
    <location>
        <begin position="1"/>
        <end position="20"/>
    </location>
</feature>
<protein>
    <submittedName>
        <fullName evidence="2">AlNc14C642G12327 protein</fullName>
    </submittedName>
</protein>
<organism evidence="2">
    <name type="scientific">Albugo laibachii Nc14</name>
    <dbReference type="NCBI Taxonomy" id="890382"/>
    <lineage>
        <taxon>Eukaryota</taxon>
        <taxon>Sar</taxon>
        <taxon>Stramenopiles</taxon>
        <taxon>Oomycota</taxon>
        <taxon>Peronosporomycetes</taxon>
        <taxon>Albuginales</taxon>
        <taxon>Albuginaceae</taxon>
        <taxon>Albugo</taxon>
    </lineage>
</organism>
<proteinExistence type="predicted"/>
<accession>F0X1L6</accession>
<feature type="chain" id="PRO_5003259684" evidence="1">
    <location>
        <begin position="21"/>
        <end position="84"/>
    </location>
</feature>